<proteinExistence type="predicted"/>
<dbReference type="SMART" id="SM00027">
    <property type="entry name" value="EH"/>
    <property type="match status" value="1"/>
</dbReference>
<gene>
    <name evidence="4" type="ORF">CCMP2556_LOCUS51653</name>
</gene>
<dbReference type="CDD" id="cd00052">
    <property type="entry name" value="EH"/>
    <property type="match status" value="1"/>
</dbReference>
<reference evidence="4 5" key="1">
    <citation type="submission" date="2024-02" db="EMBL/GenBank/DDBJ databases">
        <authorList>
            <person name="Chen Y."/>
            <person name="Shah S."/>
            <person name="Dougan E. K."/>
            <person name="Thang M."/>
            <person name="Chan C."/>
        </authorList>
    </citation>
    <scope>NUCLEOTIDE SEQUENCE [LARGE SCALE GENOMIC DNA]</scope>
</reference>
<organism evidence="4 5">
    <name type="scientific">Durusdinium trenchii</name>
    <dbReference type="NCBI Taxonomy" id="1381693"/>
    <lineage>
        <taxon>Eukaryota</taxon>
        <taxon>Sar</taxon>
        <taxon>Alveolata</taxon>
        <taxon>Dinophyceae</taxon>
        <taxon>Suessiales</taxon>
        <taxon>Symbiodiniaceae</taxon>
        <taxon>Durusdinium</taxon>
    </lineage>
</organism>
<dbReference type="InterPro" id="IPR000261">
    <property type="entry name" value="EH_dom"/>
</dbReference>
<dbReference type="Pfam" id="PF12763">
    <property type="entry name" value="EH"/>
    <property type="match status" value="1"/>
</dbReference>
<evidence type="ECO:0000256" key="2">
    <source>
        <dbReference type="SAM" id="MobiDB-lite"/>
    </source>
</evidence>
<dbReference type="PROSITE" id="PS50031">
    <property type="entry name" value="EH"/>
    <property type="match status" value="1"/>
</dbReference>
<dbReference type="InterPro" id="IPR011992">
    <property type="entry name" value="EF-hand-dom_pair"/>
</dbReference>
<feature type="region of interest" description="Disordered" evidence="2">
    <location>
        <begin position="492"/>
        <end position="516"/>
    </location>
</feature>
<dbReference type="PANTHER" id="PTHR11216">
    <property type="entry name" value="EH DOMAIN"/>
    <property type="match status" value="1"/>
</dbReference>
<evidence type="ECO:0000256" key="1">
    <source>
        <dbReference type="SAM" id="Coils"/>
    </source>
</evidence>
<feature type="compositionally biased region" description="Low complexity" evidence="2">
    <location>
        <begin position="130"/>
        <end position="159"/>
    </location>
</feature>
<sequence>MLGAASCGPEEQELELYEKLYQDLGGGMIDGERAANFLMQSGLPMEVLHSIWDLADSGDQGALNREQFFGALRLVAWAQNGHHPEPSLMSRLPPMLPDFALSPPKAGRPPSANSTPTRNSSPRSMEPIITAGATPAAAPATPATPGAATATTSRATSRGRSLERRVWTEEPFETGEGSRHRAWMEPPEDPFRTALGASGGASGGSAAASTPREMGRFDGTPAVDWEVPFDALAAPMQDPFDMPPDEGSRHQAWINTDPGEDPFSTAVPATTIATDTIVDTASTIRELSRRFDRTLAADREVSKQIGEEMEVLEKELRIVQDTAQQMEQQGAQEAQKHQRLLGEQKALTQRLTEQQHRLLELRDEGRALNLENLSMRSDRRHLSEEVSFLQQAVNQQRRSLENLEHMNRVFESFNKEMDAKAELLTRQRKELPVAKEQQLQRQEERQNNELRNLLERRKREQASFLASHHELQQKHQLVRAMQSDDITALSALRRTPPPEGHSWATSLLKGNKAVQS</sequence>
<feature type="region of interest" description="Disordered" evidence="2">
    <location>
        <begin position="95"/>
        <end position="218"/>
    </location>
</feature>
<evidence type="ECO:0000313" key="4">
    <source>
        <dbReference type="EMBL" id="CAK9111234.1"/>
    </source>
</evidence>
<evidence type="ECO:0000313" key="5">
    <source>
        <dbReference type="Proteomes" id="UP001642484"/>
    </source>
</evidence>
<feature type="domain" description="EH" evidence="3">
    <location>
        <begin position="10"/>
        <end position="107"/>
    </location>
</feature>
<keyword evidence="1" id="KW-0175">Coiled coil</keyword>
<feature type="coiled-coil region" evidence="1">
    <location>
        <begin position="433"/>
        <end position="463"/>
    </location>
</feature>
<dbReference type="EMBL" id="CAXAMN010027528">
    <property type="protein sequence ID" value="CAK9111234.1"/>
    <property type="molecule type" value="Genomic_DNA"/>
</dbReference>
<keyword evidence="5" id="KW-1185">Reference proteome</keyword>
<dbReference type="Gene3D" id="1.10.238.10">
    <property type="entry name" value="EF-hand"/>
    <property type="match status" value="1"/>
</dbReference>
<comment type="caution">
    <text evidence="4">The sequence shown here is derived from an EMBL/GenBank/DDBJ whole genome shotgun (WGS) entry which is preliminary data.</text>
</comment>
<dbReference type="Proteomes" id="UP001642484">
    <property type="component" value="Unassembled WGS sequence"/>
</dbReference>
<name>A0ABP0SFU6_9DINO</name>
<feature type="coiled-coil region" evidence="1">
    <location>
        <begin position="302"/>
        <end position="406"/>
    </location>
</feature>
<feature type="compositionally biased region" description="Polar residues" evidence="2">
    <location>
        <begin position="111"/>
        <end position="123"/>
    </location>
</feature>
<protein>
    <recommendedName>
        <fullName evidence="3">EH domain-containing protein</fullName>
    </recommendedName>
</protein>
<evidence type="ECO:0000259" key="3">
    <source>
        <dbReference type="PROSITE" id="PS50031"/>
    </source>
</evidence>
<dbReference type="SUPFAM" id="SSF47473">
    <property type="entry name" value="EF-hand"/>
    <property type="match status" value="1"/>
</dbReference>
<accession>A0ABP0SFU6</accession>